<dbReference type="EC" id="1.6.5.-" evidence="6"/>
<dbReference type="PANTHER" id="PTHR43741:SF4">
    <property type="entry name" value="FMN-DEPENDENT NADH:QUINONE OXIDOREDUCTASE"/>
    <property type="match status" value="1"/>
</dbReference>
<evidence type="ECO:0000313" key="8">
    <source>
        <dbReference type="EMBL" id="MBC9933213.1"/>
    </source>
</evidence>
<dbReference type="HAMAP" id="MF_01216">
    <property type="entry name" value="Azoreductase_type1"/>
    <property type="match status" value="1"/>
</dbReference>
<feature type="binding site" evidence="6">
    <location>
        <position position="10"/>
    </location>
    <ligand>
        <name>FMN</name>
        <dbReference type="ChEBI" id="CHEBI:58210"/>
    </ligand>
</feature>
<keyword evidence="1 6" id="KW-0285">Flavoprotein</keyword>
<comment type="caution">
    <text evidence="6">Lacks conserved residue(s) required for the propagation of feature annotation.</text>
</comment>
<dbReference type="Proteomes" id="UP000659124">
    <property type="component" value="Unassembled WGS sequence"/>
</dbReference>
<evidence type="ECO:0000313" key="9">
    <source>
        <dbReference type="Proteomes" id="UP000659124"/>
    </source>
</evidence>
<keyword evidence="4 6" id="KW-0520">NAD</keyword>
<evidence type="ECO:0000256" key="4">
    <source>
        <dbReference type="ARBA" id="ARBA00023027"/>
    </source>
</evidence>
<keyword evidence="2 6" id="KW-0288">FMN</keyword>
<evidence type="ECO:0000256" key="5">
    <source>
        <dbReference type="ARBA" id="ARBA00048542"/>
    </source>
</evidence>
<dbReference type="SUPFAM" id="SSF52218">
    <property type="entry name" value="Flavoproteins"/>
    <property type="match status" value="1"/>
</dbReference>
<evidence type="ECO:0000256" key="2">
    <source>
        <dbReference type="ARBA" id="ARBA00022643"/>
    </source>
</evidence>
<comment type="similarity">
    <text evidence="6">Belongs to the azoreductase type 1 family.</text>
</comment>
<proteinExistence type="inferred from homology"/>
<keyword evidence="3 6" id="KW-0560">Oxidoreductase</keyword>
<dbReference type="InterPro" id="IPR003680">
    <property type="entry name" value="Flavodoxin_fold"/>
</dbReference>
<dbReference type="Pfam" id="PF02525">
    <property type="entry name" value="Flavodoxin_2"/>
    <property type="match status" value="1"/>
</dbReference>
<comment type="catalytic activity">
    <reaction evidence="6">
        <text>2 a quinone + NADH + H(+) = 2 a 1,4-benzosemiquinone + NAD(+)</text>
        <dbReference type="Rhea" id="RHEA:65952"/>
        <dbReference type="ChEBI" id="CHEBI:15378"/>
        <dbReference type="ChEBI" id="CHEBI:57540"/>
        <dbReference type="ChEBI" id="CHEBI:57945"/>
        <dbReference type="ChEBI" id="CHEBI:132124"/>
        <dbReference type="ChEBI" id="CHEBI:134225"/>
    </reaction>
</comment>
<evidence type="ECO:0000256" key="6">
    <source>
        <dbReference type="HAMAP-Rule" id="MF_01216"/>
    </source>
</evidence>
<dbReference type="InterPro" id="IPR050104">
    <property type="entry name" value="FMN-dep_NADH:Q_OxRdtase_AzoR1"/>
</dbReference>
<comment type="catalytic activity">
    <reaction evidence="5">
        <text>N,N-dimethyl-1,4-phenylenediamine + anthranilate + 2 NAD(+) = 2-(4-dimethylaminophenyl)diazenylbenzoate + 2 NADH + 2 H(+)</text>
        <dbReference type="Rhea" id="RHEA:55872"/>
        <dbReference type="ChEBI" id="CHEBI:15378"/>
        <dbReference type="ChEBI" id="CHEBI:15783"/>
        <dbReference type="ChEBI" id="CHEBI:16567"/>
        <dbReference type="ChEBI" id="CHEBI:57540"/>
        <dbReference type="ChEBI" id="CHEBI:57945"/>
        <dbReference type="ChEBI" id="CHEBI:71579"/>
        <dbReference type="EC" id="1.7.1.17"/>
    </reaction>
    <physiologicalReaction direction="right-to-left" evidence="5">
        <dbReference type="Rhea" id="RHEA:55874"/>
    </physiologicalReaction>
</comment>
<feature type="binding site" evidence="6">
    <location>
        <begin position="16"/>
        <end position="18"/>
    </location>
    <ligand>
        <name>FMN</name>
        <dbReference type="ChEBI" id="CHEBI:58210"/>
    </ligand>
</feature>
<gene>
    <name evidence="6" type="primary">azoR</name>
    <name evidence="8" type="ORF">ICL07_22680</name>
</gene>
<accession>A0ABR7TT56</accession>
<comment type="cofactor">
    <cofactor evidence="6">
        <name>FMN</name>
        <dbReference type="ChEBI" id="CHEBI:58210"/>
    </cofactor>
    <text evidence="6">Binds 1 FMN per subunit.</text>
</comment>
<protein>
    <recommendedName>
        <fullName evidence="6">FMN dependent NADH:quinone oxidoreductase</fullName>
        <ecNumber evidence="6">1.6.5.-</ecNumber>
    </recommendedName>
    <alternativeName>
        <fullName evidence="6">Azo-dye reductase</fullName>
    </alternativeName>
    <alternativeName>
        <fullName evidence="6">FMN-dependent NADH-azo compound oxidoreductase</fullName>
    </alternativeName>
    <alternativeName>
        <fullName evidence="6">FMN-dependent NADH-azoreductase</fullName>
        <ecNumber evidence="6">1.7.1.17</ecNumber>
    </alternativeName>
</protein>
<reference evidence="8 9" key="1">
    <citation type="submission" date="2020-09" db="EMBL/GenBank/DDBJ databases">
        <title>Genome sequences of type strains of Chitinophaga qingshengii and Chitinophaga varians.</title>
        <authorList>
            <person name="Kittiwongwattana C."/>
        </authorList>
    </citation>
    <scope>NUCLEOTIDE SEQUENCE [LARGE SCALE GENOMIC DNA]</scope>
    <source>
        <strain evidence="8 9">JCM 30026</strain>
    </source>
</reference>
<evidence type="ECO:0000259" key="7">
    <source>
        <dbReference type="Pfam" id="PF02525"/>
    </source>
</evidence>
<dbReference type="PANTHER" id="PTHR43741">
    <property type="entry name" value="FMN-DEPENDENT NADH-AZOREDUCTASE 1"/>
    <property type="match status" value="1"/>
</dbReference>
<comment type="subunit">
    <text evidence="6">Homodimer.</text>
</comment>
<dbReference type="Gene3D" id="3.40.50.360">
    <property type="match status" value="1"/>
</dbReference>
<organism evidence="8 9">
    <name type="scientific">Chitinophaga qingshengii</name>
    <dbReference type="NCBI Taxonomy" id="1569794"/>
    <lineage>
        <taxon>Bacteria</taxon>
        <taxon>Pseudomonadati</taxon>
        <taxon>Bacteroidota</taxon>
        <taxon>Chitinophagia</taxon>
        <taxon>Chitinophagales</taxon>
        <taxon>Chitinophagaceae</taxon>
        <taxon>Chitinophaga</taxon>
    </lineage>
</organism>
<feature type="domain" description="Flavodoxin-like fold" evidence="7">
    <location>
        <begin position="3"/>
        <end position="198"/>
    </location>
</feature>
<evidence type="ECO:0000256" key="3">
    <source>
        <dbReference type="ARBA" id="ARBA00023002"/>
    </source>
</evidence>
<evidence type="ECO:0000256" key="1">
    <source>
        <dbReference type="ARBA" id="ARBA00022630"/>
    </source>
</evidence>
<comment type="function">
    <text evidence="6">Also exhibits azoreductase activity. Catalyzes the reductive cleavage of the azo bond in aromatic azo compounds to the corresponding amines.</text>
</comment>
<keyword evidence="9" id="KW-1185">Reference proteome</keyword>
<sequence>MGNILHIISSARGEASNSIMLGNRIVEKLQQRHPGKELVTIDVTRQPYEQLHGELVTAYRTPQPSLTDAQQRLLQVSDEAVAQLMAADIIVIGVPLYNFQMPAALKAWIDHIVRPSKTVAYKDGMPAGLLSGQKAYLAIASNGIYSEGPMSPYDFAEPYLRYILGFLGITDVSTYRIEGAGMTATRDTAVAKGLASVESV</sequence>
<dbReference type="EMBL" id="JACVFC010000003">
    <property type="protein sequence ID" value="MBC9933213.1"/>
    <property type="molecule type" value="Genomic_DNA"/>
</dbReference>
<dbReference type="RefSeq" id="WP_188090333.1">
    <property type="nucleotide sequence ID" value="NZ_JACVFC010000003.1"/>
</dbReference>
<dbReference type="InterPro" id="IPR029039">
    <property type="entry name" value="Flavoprotein-like_sf"/>
</dbReference>
<comment type="function">
    <text evidence="6">Quinone reductase that provides resistance to thiol-specific stress caused by electrophilic quinones.</text>
</comment>
<dbReference type="InterPro" id="IPR023048">
    <property type="entry name" value="NADH:quinone_OxRdtase_FMN_depd"/>
</dbReference>
<name>A0ABR7TT56_9BACT</name>
<dbReference type="EC" id="1.7.1.17" evidence="6"/>
<comment type="caution">
    <text evidence="8">The sequence shown here is derived from an EMBL/GenBank/DDBJ whole genome shotgun (WGS) entry which is preliminary data.</text>
</comment>